<dbReference type="WBParaSite" id="PSU_v2.g5755.t1">
    <property type="protein sequence ID" value="PSU_v2.g5755.t1"/>
    <property type="gene ID" value="PSU_v2.g5755"/>
</dbReference>
<evidence type="ECO:0000313" key="3">
    <source>
        <dbReference type="Proteomes" id="UP000887577"/>
    </source>
</evidence>
<dbReference type="Proteomes" id="UP000887577">
    <property type="component" value="Unplaced"/>
</dbReference>
<sequence length="487" mass="56068">MNNLEELTIIQSGLNNLHSFPKFLSLKKLDLSHNELTTLEISKQATFRNLIYLNVKNNSLKLLSHDAFSFFPNLEEIHLQFNKIFSVDWEAFRLVKLRFLYLQNNYLPIISEHMLRFTPNLEVLDLSHNQLTFVQSSSFYTAQRLSSINLNNNRIQQFKYDSFMTLDQIRWLDLSFNNMSILPGLDLKQFIGLKYLNLSGNPFTKIISGDIWLPMLEELRINDCPSLKLIEVNAFSSLSKLKKISLFNNTQLNYISPDAFKNISKLEEVNLTNNSLENIDAVILSKTEKIYLKGNPLKCECSSWSDVVEKNNAFLPFLTNTETHDEKHQNAVNHRPINPSNSKPRIYATKEQLKFDIIMPEDAGSYKCTIGSNPSSEKSVVITFAIKKPAISIKSIETGSHFVTVSWNDTLKICAYNRVSSFLTVQDGEGYTRRYTRLSLHNPWLSYNVMRLKPLQGQRIQSTQMSILGPLMEEDGYMLEYENNAAL</sequence>
<evidence type="ECO:0000256" key="2">
    <source>
        <dbReference type="ARBA" id="ARBA00022737"/>
    </source>
</evidence>
<dbReference type="InterPro" id="IPR050333">
    <property type="entry name" value="SLRP"/>
</dbReference>
<dbReference type="PRINTS" id="PR00019">
    <property type="entry name" value="LEURICHRPT"/>
</dbReference>
<dbReference type="InterPro" id="IPR003591">
    <property type="entry name" value="Leu-rich_rpt_typical-subtyp"/>
</dbReference>
<evidence type="ECO:0000256" key="1">
    <source>
        <dbReference type="ARBA" id="ARBA00022614"/>
    </source>
</evidence>
<keyword evidence="1" id="KW-0433">Leucine-rich repeat</keyword>
<dbReference type="PANTHER" id="PTHR45712">
    <property type="entry name" value="AGAP008170-PA"/>
    <property type="match status" value="1"/>
</dbReference>
<dbReference type="Gene3D" id="3.80.10.10">
    <property type="entry name" value="Ribonuclease Inhibitor"/>
    <property type="match status" value="2"/>
</dbReference>
<dbReference type="Pfam" id="PF00560">
    <property type="entry name" value="LRR_1"/>
    <property type="match status" value="1"/>
</dbReference>
<dbReference type="PROSITE" id="PS51450">
    <property type="entry name" value="LRR"/>
    <property type="match status" value="2"/>
</dbReference>
<dbReference type="SUPFAM" id="SSF52058">
    <property type="entry name" value="L domain-like"/>
    <property type="match status" value="1"/>
</dbReference>
<evidence type="ECO:0000313" key="4">
    <source>
        <dbReference type="WBParaSite" id="PSU_v2.g5755.t1"/>
    </source>
</evidence>
<keyword evidence="2" id="KW-0677">Repeat</keyword>
<name>A0A914YZ33_9BILA</name>
<dbReference type="InterPro" id="IPR032675">
    <property type="entry name" value="LRR_dom_sf"/>
</dbReference>
<dbReference type="SMART" id="SM00369">
    <property type="entry name" value="LRR_TYP"/>
    <property type="match status" value="8"/>
</dbReference>
<dbReference type="Pfam" id="PF13855">
    <property type="entry name" value="LRR_8"/>
    <property type="match status" value="3"/>
</dbReference>
<reference evidence="4" key="1">
    <citation type="submission" date="2022-11" db="UniProtKB">
        <authorList>
            <consortium name="WormBaseParasite"/>
        </authorList>
    </citation>
    <scope>IDENTIFICATION</scope>
</reference>
<dbReference type="AlphaFoldDB" id="A0A914YZ33"/>
<dbReference type="InterPro" id="IPR001611">
    <property type="entry name" value="Leu-rich_rpt"/>
</dbReference>
<proteinExistence type="predicted"/>
<keyword evidence="3" id="KW-1185">Reference proteome</keyword>
<dbReference type="PANTHER" id="PTHR45712:SF22">
    <property type="entry name" value="INSULIN-LIKE GROWTH FACTOR-BINDING PROTEIN COMPLEX ACID LABILE SUBUNIT"/>
    <property type="match status" value="1"/>
</dbReference>
<protein>
    <submittedName>
        <fullName evidence="4">Ig-like domain-containing protein</fullName>
    </submittedName>
</protein>
<organism evidence="3 4">
    <name type="scientific">Panagrolaimus superbus</name>
    <dbReference type="NCBI Taxonomy" id="310955"/>
    <lineage>
        <taxon>Eukaryota</taxon>
        <taxon>Metazoa</taxon>
        <taxon>Ecdysozoa</taxon>
        <taxon>Nematoda</taxon>
        <taxon>Chromadorea</taxon>
        <taxon>Rhabditida</taxon>
        <taxon>Tylenchina</taxon>
        <taxon>Panagrolaimomorpha</taxon>
        <taxon>Panagrolaimoidea</taxon>
        <taxon>Panagrolaimidae</taxon>
        <taxon>Panagrolaimus</taxon>
    </lineage>
</organism>
<accession>A0A914YZ33</accession>